<dbReference type="SUPFAM" id="SSF51395">
    <property type="entry name" value="FMN-linked oxidoreductases"/>
    <property type="match status" value="1"/>
</dbReference>
<evidence type="ECO:0000256" key="5">
    <source>
        <dbReference type="ARBA" id="ARBA00023002"/>
    </source>
</evidence>
<evidence type="ECO:0000256" key="1">
    <source>
        <dbReference type="ARBA" id="ARBA00001917"/>
    </source>
</evidence>
<dbReference type="KEGG" id="esi:Exig_0686"/>
<keyword evidence="8" id="KW-1185">Reference proteome</keyword>
<dbReference type="eggNOG" id="COG1902">
    <property type="taxonomic scope" value="Bacteria"/>
</dbReference>
<sequence length="340" mass="37117">MKTKLFEAIQIGGLQFRNRVIMAPMCMYSAKEDGLVTNWHVTHYASRAVGGVGGVILEATAVTPDGRISAGDLGVWSDDHIDGLRRIADQVKAAGAKAGIQLAHAGRKSTTAKPPVAPSAIGFDDSYDHPHELTVEEIDVIKQQFVEAALRVEQAGYDFIELHGAHGYLINTFLSPLSNKRQDQYGGSMENRMRFLLEIIDAIQEKSDLSLWVRISAADHAPGGMTAADYIPLAEELLKRNIDLLDCSSGAVVANAVPEVYPGYQVPYAAEIKQATGIKTGAVGLITTATLAEEIIRSERADVILLARELLRQPYWVYHAAAELKDEVSLPKQYERAPIR</sequence>
<evidence type="ECO:0000259" key="6">
    <source>
        <dbReference type="Pfam" id="PF00724"/>
    </source>
</evidence>
<dbReference type="CDD" id="cd02932">
    <property type="entry name" value="OYE_YqiM_FMN"/>
    <property type="match status" value="1"/>
</dbReference>
<name>B1YK86_EXIS2</name>
<dbReference type="InterPro" id="IPR013785">
    <property type="entry name" value="Aldolase_TIM"/>
</dbReference>
<keyword evidence="5" id="KW-0560">Oxidoreductase</keyword>
<dbReference type="PANTHER" id="PTHR43303">
    <property type="entry name" value="NADPH DEHYDROGENASE C23G7.10C-RELATED"/>
    <property type="match status" value="1"/>
</dbReference>
<dbReference type="Gene3D" id="3.20.20.70">
    <property type="entry name" value="Aldolase class I"/>
    <property type="match status" value="1"/>
</dbReference>
<dbReference type="HOGENOM" id="CLU_012153_2_1_9"/>
<reference evidence="7 8" key="2">
    <citation type="journal article" date="2008" name="BMC Genomics">
        <title>Architecture of thermal adaptation in an Exiguobacterium sibiricum strain isolated from 3 million year old permafrost: a genome and transcriptome approach.</title>
        <authorList>
            <person name="Rodrigues D.F."/>
            <person name="Ivanova N."/>
            <person name="He Z."/>
            <person name="Huebner M."/>
            <person name="Zhou J."/>
            <person name="Tiedje J.M."/>
        </authorList>
    </citation>
    <scope>NUCLEOTIDE SEQUENCE [LARGE SCALE GENOMIC DNA]</scope>
    <source>
        <strain evidence="8">DSM 17290 / CIP 109462 / JCM 13490 / 255-15</strain>
    </source>
</reference>
<proteinExistence type="predicted"/>
<keyword evidence="2" id="KW-0285">Flavoprotein</keyword>
<reference evidence="7 8" key="1">
    <citation type="journal article" date="2006" name="Extremophiles">
        <title>Characterization of Exiguobacterium isolates from the Siberian permafrost. Description of Exiguobacterium sibiricum sp. nov.</title>
        <authorList>
            <person name="Rodrigues D.F."/>
            <person name="Goris J."/>
            <person name="Vishnivetskaya T."/>
            <person name="Gilichinsky D."/>
            <person name="Thomashow M.F."/>
            <person name="Tiedje J.M."/>
        </authorList>
    </citation>
    <scope>NUCLEOTIDE SEQUENCE [LARGE SCALE GENOMIC DNA]</scope>
    <source>
        <strain evidence="8">DSM 17290 / CIP 109462 / JCM 13490 / 255-15</strain>
    </source>
</reference>
<dbReference type="GO" id="GO:0050661">
    <property type="term" value="F:NADP binding"/>
    <property type="evidence" value="ECO:0007669"/>
    <property type="project" value="InterPro"/>
</dbReference>
<dbReference type="InterPro" id="IPR044152">
    <property type="entry name" value="YqjM-like"/>
</dbReference>
<evidence type="ECO:0000313" key="7">
    <source>
        <dbReference type="EMBL" id="ACB60167.1"/>
    </source>
</evidence>
<keyword evidence="4" id="KW-0521">NADP</keyword>
<dbReference type="RefSeq" id="WP_012369591.1">
    <property type="nucleotide sequence ID" value="NC_010556.1"/>
</dbReference>
<dbReference type="OrthoDB" id="9772736at2"/>
<dbReference type="PANTHER" id="PTHR43303:SF4">
    <property type="entry name" value="NADPH DEHYDROGENASE C23G7.10C-RELATED"/>
    <property type="match status" value="1"/>
</dbReference>
<dbReference type="EMBL" id="CP001022">
    <property type="protein sequence ID" value="ACB60167.1"/>
    <property type="molecule type" value="Genomic_DNA"/>
</dbReference>
<comment type="cofactor">
    <cofactor evidence="1">
        <name>FMN</name>
        <dbReference type="ChEBI" id="CHEBI:58210"/>
    </cofactor>
</comment>
<evidence type="ECO:0000256" key="4">
    <source>
        <dbReference type="ARBA" id="ARBA00022857"/>
    </source>
</evidence>
<feature type="domain" description="NADH:flavin oxidoreductase/NADH oxidase N-terminal" evidence="6">
    <location>
        <begin position="4"/>
        <end position="326"/>
    </location>
</feature>
<evidence type="ECO:0000256" key="2">
    <source>
        <dbReference type="ARBA" id="ARBA00022630"/>
    </source>
</evidence>
<reference evidence="8" key="3">
    <citation type="submission" date="2008-04" db="EMBL/GenBank/DDBJ databases">
        <title>Complete sequence of chromosome of Exiguobacterium sibiricum 255-15.</title>
        <authorList>
            <consortium name="US DOE Joint Genome Institute"/>
            <person name="Copeland A."/>
            <person name="Lucas S."/>
            <person name="Lapidus A."/>
            <person name="Glavina del Rio T."/>
            <person name="Dalin E."/>
            <person name="Tice H."/>
            <person name="Bruce D."/>
            <person name="Goodwin L."/>
            <person name="Pitluck S."/>
            <person name="Kiss H."/>
            <person name="Chertkov O."/>
            <person name="Monk C."/>
            <person name="Brettin T."/>
            <person name="Detter J.C."/>
            <person name="Han C."/>
            <person name="Kuske C.R."/>
            <person name="Schmutz J."/>
            <person name="Larimer F."/>
            <person name="Land M."/>
            <person name="Hauser L."/>
            <person name="Kyrpides N."/>
            <person name="Mikhailova N."/>
            <person name="Vishnivetskaya T."/>
            <person name="Rodrigues D.F."/>
            <person name="Gilichinsky D."/>
            <person name="Tiedje J."/>
            <person name="Richardson P."/>
        </authorList>
    </citation>
    <scope>NUCLEOTIDE SEQUENCE [LARGE SCALE GENOMIC DNA]</scope>
    <source>
        <strain evidence="8">DSM 17290 / CIP 109462 / JCM 13490 / 255-15</strain>
    </source>
</reference>
<evidence type="ECO:0000256" key="3">
    <source>
        <dbReference type="ARBA" id="ARBA00022643"/>
    </source>
</evidence>
<organism evidence="7 8">
    <name type="scientific">Exiguobacterium sibiricum (strain DSM 17290 / CCUG 55495 / CIP 109462 / JCM 13490 / 255-15)</name>
    <dbReference type="NCBI Taxonomy" id="262543"/>
    <lineage>
        <taxon>Bacteria</taxon>
        <taxon>Bacillati</taxon>
        <taxon>Bacillota</taxon>
        <taxon>Bacilli</taxon>
        <taxon>Bacillales</taxon>
        <taxon>Bacillales Family XII. Incertae Sedis</taxon>
        <taxon>Exiguobacterium</taxon>
    </lineage>
</organism>
<keyword evidence="3" id="KW-0288">FMN</keyword>
<dbReference type="STRING" id="262543.Exig_0686"/>
<dbReference type="Pfam" id="PF00724">
    <property type="entry name" value="Oxidored_FMN"/>
    <property type="match status" value="1"/>
</dbReference>
<dbReference type="InterPro" id="IPR001155">
    <property type="entry name" value="OxRdtase_FMN_N"/>
</dbReference>
<dbReference type="AlphaFoldDB" id="B1YK86"/>
<dbReference type="Proteomes" id="UP000001681">
    <property type="component" value="Chromosome"/>
</dbReference>
<dbReference type="NCBIfam" id="NF010047">
    <property type="entry name" value="PRK13523.1"/>
    <property type="match status" value="1"/>
</dbReference>
<protein>
    <submittedName>
        <fullName evidence="7">NADH:flavin oxidoreductase/NADH oxidase</fullName>
    </submittedName>
</protein>
<accession>B1YK86</accession>
<dbReference type="GO" id="GO:0003959">
    <property type="term" value="F:NADPH dehydrogenase activity"/>
    <property type="evidence" value="ECO:0007669"/>
    <property type="project" value="InterPro"/>
</dbReference>
<evidence type="ECO:0000313" key="8">
    <source>
        <dbReference type="Proteomes" id="UP000001681"/>
    </source>
</evidence>
<dbReference type="GO" id="GO:0010181">
    <property type="term" value="F:FMN binding"/>
    <property type="evidence" value="ECO:0007669"/>
    <property type="project" value="InterPro"/>
</dbReference>
<gene>
    <name evidence="7" type="ordered locus">Exig_0686</name>
</gene>